<dbReference type="Proteomes" id="UP001347796">
    <property type="component" value="Unassembled WGS sequence"/>
</dbReference>
<keyword evidence="1" id="KW-1133">Transmembrane helix</keyword>
<dbReference type="EMBL" id="JAZGQO010000004">
    <property type="protein sequence ID" value="KAK6187719.1"/>
    <property type="molecule type" value="Genomic_DNA"/>
</dbReference>
<evidence type="ECO:0000313" key="3">
    <source>
        <dbReference type="Proteomes" id="UP001347796"/>
    </source>
</evidence>
<accession>A0AAN8K599</accession>
<name>A0AAN8K599_PATCE</name>
<proteinExistence type="predicted"/>
<organism evidence="2 3">
    <name type="scientific">Patella caerulea</name>
    <name type="common">Rayed Mediterranean limpet</name>
    <dbReference type="NCBI Taxonomy" id="87958"/>
    <lineage>
        <taxon>Eukaryota</taxon>
        <taxon>Metazoa</taxon>
        <taxon>Spiralia</taxon>
        <taxon>Lophotrochozoa</taxon>
        <taxon>Mollusca</taxon>
        <taxon>Gastropoda</taxon>
        <taxon>Patellogastropoda</taxon>
        <taxon>Patelloidea</taxon>
        <taxon>Patellidae</taxon>
        <taxon>Patella</taxon>
    </lineage>
</organism>
<keyword evidence="1" id="KW-0472">Membrane</keyword>
<evidence type="ECO:0000313" key="2">
    <source>
        <dbReference type="EMBL" id="KAK6187719.1"/>
    </source>
</evidence>
<evidence type="ECO:0000256" key="1">
    <source>
        <dbReference type="SAM" id="Phobius"/>
    </source>
</evidence>
<dbReference type="AlphaFoldDB" id="A0AAN8K599"/>
<keyword evidence="3" id="KW-1185">Reference proteome</keyword>
<sequence>MASSLRYGQPWLLCIFVIIIVLFISTFLELHWPRGWINSNYRSSGTDYDFVIMSSVDSSTSDIEFISNWTTHWLSTRKRVKFVFFTDDVEKWTKLLPQVDVMPHTRRMCNTRPTLNGMFETASKSYRSHFYMFLNRDTFVSTDILGATRVINNGGSTTRKEPVLMIARSMLVPDKQAAWQALFPESMSANSNVKYSRDGSSDIYMTNSQFEWTNIPSMIAHQTATSLLLTAFSRQQRVVLVDVTNSVNVIKILRKRESQSSSRQINRCVKNMLIESGIQLDTANICGNIMCVGLQTSREKGKDIVTSREIADDCSDCVMTRKDGPSWLPN</sequence>
<reference evidence="2 3" key="1">
    <citation type="submission" date="2024-01" db="EMBL/GenBank/DDBJ databases">
        <title>The genome of the rayed Mediterranean limpet Patella caerulea (Linnaeus, 1758).</title>
        <authorList>
            <person name="Anh-Thu Weber A."/>
            <person name="Halstead-Nussloch G."/>
        </authorList>
    </citation>
    <scope>NUCLEOTIDE SEQUENCE [LARGE SCALE GENOMIC DNA]</scope>
    <source>
        <strain evidence="2">AATW-2023a</strain>
        <tissue evidence="2">Whole specimen</tissue>
    </source>
</reference>
<protein>
    <submittedName>
        <fullName evidence="2">Uncharacterized protein</fullName>
    </submittedName>
</protein>
<comment type="caution">
    <text evidence="2">The sequence shown here is derived from an EMBL/GenBank/DDBJ whole genome shotgun (WGS) entry which is preliminary data.</text>
</comment>
<keyword evidence="1" id="KW-0812">Transmembrane</keyword>
<feature type="transmembrane region" description="Helical" evidence="1">
    <location>
        <begin position="12"/>
        <end position="32"/>
    </location>
</feature>
<gene>
    <name evidence="2" type="ORF">SNE40_005680</name>
</gene>